<keyword evidence="2" id="KW-1185">Reference proteome</keyword>
<dbReference type="RefSeq" id="WP_070976368.1">
    <property type="nucleotide sequence ID" value="NZ_CP043420.1"/>
</dbReference>
<name>A0A1S1NT66_9GAMM</name>
<dbReference type="OrthoDB" id="6169664at2"/>
<evidence type="ECO:0000313" key="2">
    <source>
        <dbReference type="Proteomes" id="UP000322553"/>
    </source>
</evidence>
<dbReference type="Proteomes" id="UP000322553">
    <property type="component" value="Chromosome"/>
</dbReference>
<dbReference type="AlphaFoldDB" id="A0A1S1NT66"/>
<accession>A0A1S1NT66</accession>
<organism evidence="1 2">
    <name type="scientific">Kushneria phosphatilytica</name>
    <dbReference type="NCBI Taxonomy" id="657387"/>
    <lineage>
        <taxon>Bacteria</taxon>
        <taxon>Pseudomonadati</taxon>
        <taxon>Pseudomonadota</taxon>
        <taxon>Gammaproteobacteria</taxon>
        <taxon>Oceanospirillales</taxon>
        <taxon>Halomonadaceae</taxon>
        <taxon>Kushneria</taxon>
    </lineage>
</organism>
<protein>
    <submittedName>
        <fullName evidence="1">Uncharacterized protein</fullName>
    </submittedName>
</protein>
<dbReference type="KEGG" id="kuy:FY550_05340"/>
<sequence>MMMAELIDQTDFRHRLSALGVTIHSDASPMCAARLAARCHQAQGVEGLDALVRELMGKRDVMLPCVREAIEAHLIPVLGNSPGSH</sequence>
<gene>
    <name evidence="1" type="ORF">FY550_05340</name>
</gene>
<dbReference type="EMBL" id="CP043420">
    <property type="protein sequence ID" value="QEL10612.1"/>
    <property type="molecule type" value="Genomic_DNA"/>
</dbReference>
<evidence type="ECO:0000313" key="1">
    <source>
        <dbReference type="EMBL" id="QEL10612.1"/>
    </source>
</evidence>
<reference evidence="1 2" key="1">
    <citation type="submission" date="2019-08" db="EMBL/GenBank/DDBJ databases">
        <title>Complete genome sequence of Kushneria sp. YCWA18, a halophilic phosphate-solubilizing bacterium isolated from Daqiao saltern in China.</title>
        <authorList>
            <person name="Du G.-X."/>
            <person name="Qu L.-Y."/>
        </authorList>
    </citation>
    <scope>NUCLEOTIDE SEQUENCE [LARGE SCALE GENOMIC DNA]</scope>
    <source>
        <strain evidence="1 2">YCWA18</strain>
    </source>
</reference>
<proteinExistence type="predicted"/>